<keyword evidence="8" id="KW-0805">Transcription regulation</keyword>
<dbReference type="Gene3D" id="1.20.930.10">
    <property type="entry name" value="Conserved domain common to transcription factors TFIIS, elongin A, CRSP70"/>
    <property type="match status" value="1"/>
</dbReference>
<dbReference type="PROSITE" id="PS00466">
    <property type="entry name" value="ZF_TFIIS_1"/>
    <property type="match status" value="1"/>
</dbReference>
<keyword evidence="4 8" id="KW-0862">Zinc</keyword>
<dbReference type="SUPFAM" id="SSF47676">
    <property type="entry name" value="Conserved domain common to transcription factors TFIIS, elongin A, CRSP70"/>
    <property type="match status" value="1"/>
</dbReference>
<dbReference type="CDD" id="cd13749">
    <property type="entry name" value="Zn-ribbon_TFIIS"/>
    <property type="match status" value="1"/>
</dbReference>
<dbReference type="PANTHER" id="PTHR11477">
    <property type="entry name" value="TRANSCRIPTION FACTOR S-II ZINC FINGER DOMAIN-CONTAINING PROTEIN"/>
    <property type="match status" value="1"/>
</dbReference>
<comment type="caution">
    <text evidence="13">The sequence shown here is derived from an EMBL/GenBank/DDBJ whole genome shotgun (WGS) entry which is preliminary data.</text>
</comment>
<dbReference type="PANTHER" id="PTHR11477:SF0">
    <property type="entry name" value="IP08861P-RELATED"/>
    <property type="match status" value="1"/>
</dbReference>
<evidence type="ECO:0000256" key="5">
    <source>
        <dbReference type="ARBA" id="ARBA00023242"/>
    </source>
</evidence>
<feature type="domain" description="TFIIS N-terminal" evidence="11">
    <location>
        <begin position="10"/>
        <end position="89"/>
    </location>
</feature>
<dbReference type="InterPro" id="IPR001222">
    <property type="entry name" value="Znf_TFIIS"/>
</dbReference>
<dbReference type="InterPro" id="IPR003617">
    <property type="entry name" value="TFIIS/CRSP70_N_sub"/>
</dbReference>
<keyword evidence="8" id="KW-0238">DNA-binding</keyword>
<dbReference type="Pfam" id="PF08711">
    <property type="entry name" value="Med26"/>
    <property type="match status" value="1"/>
</dbReference>
<evidence type="ECO:0000256" key="2">
    <source>
        <dbReference type="ARBA" id="ARBA00022723"/>
    </source>
</evidence>
<feature type="domain" description="TFIIS central" evidence="12">
    <location>
        <begin position="193"/>
        <end position="308"/>
    </location>
</feature>
<evidence type="ECO:0000256" key="8">
    <source>
        <dbReference type="RuleBase" id="RU368078"/>
    </source>
</evidence>
<keyword evidence="2 8" id="KW-0479">Metal-binding</keyword>
<dbReference type="EMBL" id="JALJOS010000051">
    <property type="protein sequence ID" value="KAK9819043.1"/>
    <property type="molecule type" value="Genomic_DNA"/>
</dbReference>
<evidence type="ECO:0000313" key="14">
    <source>
        <dbReference type="Proteomes" id="UP001438707"/>
    </source>
</evidence>
<dbReference type="PIRSF" id="PIRSF006704">
    <property type="entry name" value="TF_IIS"/>
    <property type="match status" value="1"/>
</dbReference>
<feature type="compositionally biased region" description="Basic and acidic residues" evidence="9">
    <location>
        <begin position="282"/>
        <end position="309"/>
    </location>
</feature>
<dbReference type="InterPro" id="IPR006289">
    <property type="entry name" value="TFSII"/>
</dbReference>
<evidence type="ECO:0000259" key="10">
    <source>
        <dbReference type="PROSITE" id="PS51133"/>
    </source>
</evidence>
<dbReference type="PROSITE" id="PS51319">
    <property type="entry name" value="TFIIS_N"/>
    <property type="match status" value="1"/>
</dbReference>
<dbReference type="NCBIfam" id="TIGR01385">
    <property type="entry name" value="TFSII"/>
    <property type="match status" value="1"/>
</dbReference>
<evidence type="ECO:0000259" key="12">
    <source>
        <dbReference type="PROSITE" id="PS51321"/>
    </source>
</evidence>
<evidence type="ECO:0000256" key="3">
    <source>
        <dbReference type="ARBA" id="ARBA00022771"/>
    </source>
</evidence>
<dbReference type="InterPro" id="IPR035441">
    <property type="entry name" value="TFIIS/LEDGF_dom_sf"/>
</dbReference>
<sequence length="354" mass="38414">MEGQETLSSSDLEGLVSSAEKNAEAEEEETVKAAVLSILALKTAAVTTQILVDTQAGKRVRKLAKHSNSEVSAAALEVVAMWKQVIKGEQEGGVSRPVLISGQKRSASEILGKGSGDLNGHHPSPGPSAFKKQRSESEADEPIVLPMDPHADPSAPFEATPQSPTEEQKAAVFKAAPRPKLPPPKIKSTGVELRDKIRRMLAEALQAAIPDVPDGDAGEVAVDIETAMFKQNGGVNPAYKTKYRSLSFNLKDINNPDLRRKVLAGSIPGSRLVEMAPEEMASDSRKQENDEIRKQASKDKEPSKDKNKASTDAFKCGKCKQRKTTYYQLQTRSADEPMTTFVTCVNCGNRWKFC</sequence>
<dbReference type="Gene3D" id="1.10.472.30">
    <property type="entry name" value="Transcription elongation factor S-II, central domain"/>
    <property type="match status" value="1"/>
</dbReference>
<feature type="region of interest" description="Disordered" evidence="9">
    <location>
        <begin position="274"/>
        <end position="311"/>
    </location>
</feature>
<dbReference type="PROSITE" id="PS51321">
    <property type="entry name" value="TFIIS_CENTRAL"/>
    <property type="match status" value="1"/>
</dbReference>
<comment type="subcellular location">
    <subcellularLocation>
        <location evidence="1 7 8">Nucleus</location>
    </subcellularLocation>
</comment>
<dbReference type="Proteomes" id="UP001438707">
    <property type="component" value="Unassembled WGS sequence"/>
</dbReference>
<feature type="region of interest" description="Disordered" evidence="9">
    <location>
        <begin position="110"/>
        <end position="188"/>
    </location>
</feature>
<protein>
    <recommendedName>
        <fullName evidence="8">Transcription elongation factor</fullName>
    </recommendedName>
</protein>
<dbReference type="Pfam" id="PF07500">
    <property type="entry name" value="TFIIS_M"/>
    <property type="match status" value="1"/>
</dbReference>
<evidence type="ECO:0000256" key="1">
    <source>
        <dbReference type="ARBA" id="ARBA00004123"/>
    </source>
</evidence>
<dbReference type="GO" id="GO:0005634">
    <property type="term" value="C:nucleus"/>
    <property type="evidence" value="ECO:0007669"/>
    <property type="project" value="UniProtKB-SubCell"/>
</dbReference>
<accession>A0AAW1QC03</accession>
<feature type="region of interest" description="Disordered" evidence="9">
    <location>
        <begin position="1"/>
        <end position="27"/>
    </location>
</feature>
<feature type="domain" description="TFIIS-type" evidence="10">
    <location>
        <begin position="312"/>
        <end position="352"/>
    </location>
</feature>
<dbReference type="PROSITE" id="PS51133">
    <property type="entry name" value="ZF_TFIIS_2"/>
    <property type="match status" value="1"/>
</dbReference>
<evidence type="ECO:0000259" key="11">
    <source>
        <dbReference type="PROSITE" id="PS51319"/>
    </source>
</evidence>
<comment type="function">
    <text evidence="8">Necessary for efficient RNA polymerase II transcription elongation past template-encoded arresting sites.</text>
</comment>
<dbReference type="FunFam" id="2.20.25.10:FF:000001">
    <property type="entry name" value="Probable Transcription elongation factor S-II"/>
    <property type="match status" value="1"/>
</dbReference>
<dbReference type="SUPFAM" id="SSF57783">
    <property type="entry name" value="Zinc beta-ribbon"/>
    <property type="match status" value="1"/>
</dbReference>
<evidence type="ECO:0000256" key="6">
    <source>
        <dbReference type="PROSITE-ProRule" id="PRU00472"/>
    </source>
</evidence>
<dbReference type="SUPFAM" id="SSF46942">
    <property type="entry name" value="Elongation factor TFIIS domain 2"/>
    <property type="match status" value="1"/>
</dbReference>
<reference evidence="13 14" key="1">
    <citation type="journal article" date="2024" name="Nat. Commun.">
        <title>Phylogenomics reveals the evolutionary origins of lichenization in chlorophyte algae.</title>
        <authorList>
            <person name="Puginier C."/>
            <person name="Libourel C."/>
            <person name="Otte J."/>
            <person name="Skaloud P."/>
            <person name="Haon M."/>
            <person name="Grisel S."/>
            <person name="Petersen M."/>
            <person name="Berrin J.G."/>
            <person name="Delaux P.M."/>
            <person name="Dal Grande F."/>
            <person name="Keller J."/>
        </authorList>
    </citation>
    <scope>NUCLEOTIDE SEQUENCE [LARGE SCALE GENOMIC DNA]</scope>
    <source>
        <strain evidence="13 14">SAG 2145</strain>
    </source>
</reference>
<dbReference type="GO" id="GO:0003677">
    <property type="term" value="F:DNA binding"/>
    <property type="evidence" value="ECO:0007669"/>
    <property type="project" value="UniProtKB-KW"/>
</dbReference>
<dbReference type="GO" id="GO:0006368">
    <property type="term" value="P:transcription elongation by RNA polymerase II"/>
    <property type="evidence" value="ECO:0007669"/>
    <property type="project" value="InterPro"/>
</dbReference>
<dbReference type="SMART" id="SM00440">
    <property type="entry name" value="ZnF_C2C2"/>
    <property type="match status" value="1"/>
</dbReference>
<comment type="similarity">
    <text evidence="8">Belongs to the TFS-II family.</text>
</comment>
<keyword evidence="3 6" id="KW-0863">Zinc-finger</keyword>
<dbReference type="InterPro" id="IPR035100">
    <property type="entry name" value="TF_IIS-typ"/>
</dbReference>
<dbReference type="AlphaFoldDB" id="A0AAW1QC03"/>
<dbReference type="InterPro" id="IPR036575">
    <property type="entry name" value="TFIIS_cen_dom_sf"/>
</dbReference>
<dbReference type="GO" id="GO:0008270">
    <property type="term" value="F:zinc ion binding"/>
    <property type="evidence" value="ECO:0007669"/>
    <property type="project" value="UniProtKB-UniRule"/>
</dbReference>
<keyword evidence="14" id="KW-1185">Reference proteome</keyword>
<evidence type="ECO:0000313" key="13">
    <source>
        <dbReference type="EMBL" id="KAK9819043.1"/>
    </source>
</evidence>
<dbReference type="SMART" id="SM00509">
    <property type="entry name" value="TFS2N"/>
    <property type="match status" value="1"/>
</dbReference>
<feature type="compositionally biased region" description="Polar residues" evidence="9">
    <location>
        <begin position="1"/>
        <end position="11"/>
    </location>
</feature>
<keyword evidence="5 7" id="KW-0539">Nucleus</keyword>
<dbReference type="InterPro" id="IPR017923">
    <property type="entry name" value="TFIIS_N"/>
</dbReference>
<proteinExistence type="inferred from homology"/>
<name>A0AAW1QC03_9CHLO</name>
<dbReference type="InterPro" id="IPR003618">
    <property type="entry name" value="TFIIS_cen_dom"/>
</dbReference>
<evidence type="ECO:0000256" key="9">
    <source>
        <dbReference type="SAM" id="MobiDB-lite"/>
    </source>
</evidence>
<dbReference type="Pfam" id="PF01096">
    <property type="entry name" value="Zn_ribbon_TFIIS"/>
    <property type="match status" value="1"/>
</dbReference>
<dbReference type="Gene3D" id="2.20.25.10">
    <property type="match status" value="1"/>
</dbReference>
<gene>
    <name evidence="13" type="ORF">WJX74_009934</name>
</gene>
<evidence type="ECO:0000256" key="7">
    <source>
        <dbReference type="PROSITE-ProRule" id="PRU00649"/>
    </source>
</evidence>
<keyword evidence="8" id="KW-0804">Transcription</keyword>
<dbReference type="SMART" id="SM00510">
    <property type="entry name" value="TFS2M"/>
    <property type="match status" value="1"/>
</dbReference>
<evidence type="ECO:0000256" key="4">
    <source>
        <dbReference type="ARBA" id="ARBA00022833"/>
    </source>
</evidence>
<organism evidence="13 14">
    <name type="scientific">Apatococcus lobatus</name>
    <dbReference type="NCBI Taxonomy" id="904363"/>
    <lineage>
        <taxon>Eukaryota</taxon>
        <taxon>Viridiplantae</taxon>
        <taxon>Chlorophyta</taxon>
        <taxon>core chlorophytes</taxon>
        <taxon>Trebouxiophyceae</taxon>
        <taxon>Chlorellales</taxon>
        <taxon>Chlorellaceae</taxon>
        <taxon>Apatococcus</taxon>
    </lineage>
</organism>